<organism evidence="2 3">
    <name type="scientific">Mucilaginibacter terrae</name>
    <dbReference type="NCBI Taxonomy" id="1955052"/>
    <lineage>
        <taxon>Bacteria</taxon>
        <taxon>Pseudomonadati</taxon>
        <taxon>Bacteroidota</taxon>
        <taxon>Sphingobacteriia</taxon>
        <taxon>Sphingobacteriales</taxon>
        <taxon>Sphingobacteriaceae</taxon>
        <taxon>Mucilaginibacter</taxon>
    </lineage>
</organism>
<accession>A0ABU3GQB2</accession>
<comment type="caution">
    <text evidence="2">The sequence shown here is derived from an EMBL/GenBank/DDBJ whole genome shotgun (WGS) entry which is preliminary data.</text>
</comment>
<gene>
    <name evidence="2" type="ORF">QE417_001024</name>
</gene>
<evidence type="ECO:0000313" key="3">
    <source>
        <dbReference type="Proteomes" id="UP001258315"/>
    </source>
</evidence>
<keyword evidence="1" id="KW-0812">Transmembrane</keyword>
<sequence length="342" mass="38927">MLINRTSTLYHMSLKSLSKTRWKIEPDRVTVYPYGVFHIFTIILAIIFAGLLFVYFRYENSGFGSSLPIVLLFALMLIFFWGSAYTYIEFDSRVGRMRKMLMGFLPVKNIPFAKLQGINPVSNVAGSYNYRLFRKDARYGKGIVVSSGYTKNDDPNAIAFVEEAVPVIHGFLDLHDTLNPPELVESITSYKYFNQQGNIYTLKNKKAGAIVFGLIFIGLGFYILFATIQSIIGALIITAIMFILGLAFINAAFTKISFDTENKTIQRTGLFKFFNRTYSFGNFAGIQTLRRTYNFIYVGTDVNMYFDAPDKAGKQNMLTVISLKKSADIERFLQEIYKIMGM</sequence>
<feature type="transmembrane region" description="Helical" evidence="1">
    <location>
        <begin position="207"/>
        <end position="225"/>
    </location>
</feature>
<protein>
    <recommendedName>
        <fullName evidence="4">PH domain-containing protein</fullName>
    </recommendedName>
</protein>
<evidence type="ECO:0008006" key="4">
    <source>
        <dbReference type="Google" id="ProtNLM"/>
    </source>
</evidence>
<proteinExistence type="predicted"/>
<keyword evidence="1" id="KW-0472">Membrane</keyword>
<evidence type="ECO:0000313" key="2">
    <source>
        <dbReference type="EMBL" id="MDT3401952.1"/>
    </source>
</evidence>
<keyword evidence="1" id="KW-1133">Transmembrane helix</keyword>
<dbReference type="Proteomes" id="UP001258315">
    <property type="component" value="Unassembled WGS sequence"/>
</dbReference>
<feature type="transmembrane region" description="Helical" evidence="1">
    <location>
        <begin position="31"/>
        <end position="55"/>
    </location>
</feature>
<evidence type="ECO:0000256" key="1">
    <source>
        <dbReference type="SAM" id="Phobius"/>
    </source>
</evidence>
<feature type="transmembrane region" description="Helical" evidence="1">
    <location>
        <begin position="231"/>
        <end position="253"/>
    </location>
</feature>
<dbReference type="EMBL" id="JAVLVU010000001">
    <property type="protein sequence ID" value="MDT3401952.1"/>
    <property type="molecule type" value="Genomic_DNA"/>
</dbReference>
<name>A0ABU3GQB2_9SPHI</name>
<reference evidence="3" key="1">
    <citation type="submission" date="2023-07" db="EMBL/GenBank/DDBJ databases">
        <title>Functional and genomic diversity of the sorghum phyllosphere microbiome.</title>
        <authorList>
            <person name="Shade A."/>
        </authorList>
    </citation>
    <scope>NUCLEOTIDE SEQUENCE [LARGE SCALE GENOMIC DNA]</scope>
    <source>
        <strain evidence="3">SORGH_AS_0422</strain>
    </source>
</reference>
<feature type="transmembrane region" description="Helical" evidence="1">
    <location>
        <begin position="67"/>
        <end position="88"/>
    </location>
</feature>
<keyword evidence="3" id="KW-1185">Reference proteome</keyword>